<sequence>FVAVILFSPRIGATVARIRRADSGHDSMTTFWRREPVTGKEAGGVETAGGFDLQALIDLCVPQARHQHVSIWKKLLLEHDRADFALMISLLTFILNVGNVSRAFQQTDAGKVRKAMAKMMKAFEPELAKTMVAEREVVERIETRLRSWQGHATIIAGRFGSGKSVALEEALRDRRGVYVHFVKDKDWENSLYKDLGLDNLGMLKDALRLVRKRNHGSTPILVFDIPRTTKEGMDTVSAFAKILSSDSSLAHVIVCAAS</sequence>
<protein>
    <submittedName>
        <fullName evidence="1">Uncharacterized protein</fullName>
    </submittedName>
</protein>
<proteinExistence type="predicted"/>
<feature type="non-terminal residue" evidence="1">
    <location>
        <position position="258"/>
    </location>
</feature>
<dbReference type="AlphaFoldDB" id="A0A813A8I4"/>
<accession>A0A813A8I4</accession>
<dbReference type="Proteomes" id="UP000601435">
    <property type="component" value="Unassembled WGS sequence"/>
</dbReference>
<evidence type="ECO:0000313" key="1">
    <source>
        <dbReference type="EMBL" id="CAE7858841.1"/>
    </source>
</evidence>
<name>A0A813A8I4_9DINO</name>
<dbReference type="OrthoDB" id="10403587at2759"/>
<feature type="non-terminal residue" evidence="1">
    <location>
        <position position="1"/>
    </location>
</feature>
<organism evidence="1 2">
    <name type="scientific">Symbiodinium necroappetens</name>
    <dbReference type="NCBI Taxonomy" id="1628268"/>
    <lineage>
        <taxon>Eukaryota</taxon>
        <taxon>Sar</taxon>
        <taxon>Alveolata</taxon>
        <taxon>Dinophyceae</taxon>
        <taxon>Suessiales</taxon>
        <taxon>Symbiodiniaceae</taxon>
        <taxon>Symbiodinium</taxon>
    </lineage>
</organism>
<comment type="caution">
    <text evidence="1">The sequence shown here is derived from an EMBL/GenBank/DDBJ whole genome shotgun (WGS) entry which is preliminary data.</text>
</comment>
<keyword evidence="2" id="KW-1185">Reference proteome</keyword>
<gene>
    <name evidence="1" type="ORF">SNEC2469_LOCUS27104</name>
</gene>
<dbReference type="EMBL" id="CAJNJA010056473">
    <property type="protein sequence ID" value="CAE7858841.1"/>
    <property type="molecule type" value="Genomic_DNA"/>
</dbReference>
<reference evidence="1" key="1">
    <citation type="submission" date="2021-02" db="EMBL/GenBank/DDBJ databases">
        <authorList>
            <person name="Dougan E. K."/>
            <person name="Rhodes N."/>
            <person name="Thang M."/>
            <person name="Chan C."/>
        </authorList>
    </citation>
    <scope>NUCLEOTIDE SEQUENCE</scope>
</reference>
<evidence type="ECO:0000313" key="2">
    <source>
        <dbReference type="Proteomes" id="UP000601435"/>
    </source>
</evidence>